<gene>
    <name evidence="2" type="ORF">IAC52_04090</name>
</gene>
<dbReference type="PANTHER" id="PTHR33434:SF2">
    <property type="entry name" value="FATTY ACID-BINDING PROTEIN TM_1468"/>
    <property type="match status" value="1"/>
</dbReference>
<dbReference type="Gene3D" id="3.30.1180.10">
    <property type="match status" value="1"/>
</dbReference>
<dbReference type="Gene3D" id="3.40.50.10170">
    <property type="match status" value="1"/>
</dbReference>
<organism evidence="2 3">
    <name type="scientific">Candidatus Alloenteromonas pullicola</name>
    <dbReference type="NCBI Taxonomy" id="2840784"/>
    <lineage>
        <taxon>Bacteria</taxon>
        <taxon>Bacillati</taxon>
        <taxon>Bacillota</taxon>
        <taxon>Bacillota incertae sedis</taxon>
        <taxon>Candidatus Alloenteromonas</taxon>
    </lineage>
</organism>
<evidence type="ECO:0000313" key="3">
    <source>
        <dbReference type="Proteomes" id="UP000824070"/>
    </source>
</evidence>
<accession>A0A9D1LP42</accession>
<dbReference type="InterPro" id="IPR043168">
    <property type="entry name" value="DegV_C"/>
</dbReference>
<name>A0A9D1LP42_9FIRM</name>
<evidence type="ECO:0000313" key="2">
    <source>
        <dbReference type="EMBL" id="HIU45459.1"/>
    </source>
</evidence>
<comment type="caution">
    <text evidence="2">The sequence shown here is derived from an EMBL/GenBank/DDBJ whole genome shotgun (WGS) entry which is preliminary data.</text>
</comment>
<dbReference type="InterPro" id="IPR050270">
    <property type="entry name" value="DegV_domain_contain"/>
</dbReference>
<dbReference type="NCBIfam" id="TIGR00762">
    <property type="entry name" value="DegV"/>
    <property type="match status" value="1"/>
</dbReference>
<dbReference type="PANTHER" id="PTHR33434">
    <property type="entry name" value="DEGV DOMAIN-CONTAINING PROTEIN DR_1986-RELATED"/>
    <property type="match status" value="1"/>
</dbReference>
<dbReference type="InterPro" id="IPR003797">
    <property type="entry name" value="DegV"/>
</dbReference>
<evidence type="ECO:0000256" key="1">
    <source>
        <dbReference type="ARBA" id="ARBA00023121"/>
    </source>
</evidence>
<dbReference type="GO" id="GO:0008289">
    <property type="term" value="F:lipid binding"/>
    <property type="evidence" value="ECO:0007669"/>
    <property type="project" value="UniProtKB-KW"/>
</dbReference>
<sequence>MRRIIVDSGSSIKPNEAKQMGIDVIPLRIQLGGKEYLDGLDIDSSLLYKLIKETGEFPKTSLPHLDKVEELFNSYLEKGDEILYLSLSSKLSSTYSTIAAMYVDNPKVRVFDTLSAVGGVRMLALEALSKPGLSLDDLVEELTQSRGKIRICAIPETLDYLLKGGRLKKSAWMLGTLLMIKPALGFIDGGIVTLAKFHGIKKGIAYVAEHPIEDHIDTSKPIIASYTESRVNLDKVVELLKKKGVEPTGYDDLTPTIAAHWGPNAFGLIYMVK</sequence>
<dbReference type="EMBL" id="DVMV01000030">
    <property type="protein sequence ID" value="HIU45459.1"/>
    <property type="molecule type" value="Genomic_DNA"/>
</dbReference>
<reference evidence="2" key="1">
    <citation type="submission" date="2020-10" db="EMBL/GenBank/DDBJ databases">
        <authorList>
            <person name="Gilroy R."/>
        </authorList>
    </citation>
    <scope>NUCLEOTIDE SEQUENCE</scope>
    <source>
        <strain evidence="2">ChiGjej1B1-22543</strain>
    </source>
</reference>
<reference evidence="2" key="2">
    <citation type="journal article" date="2021" name="PeerJ">
        <title>Extensive microbial diversity within the chicken gut microbiome revealed by metagenomics and culture.</title>
        <authorList>
            <person name="Gilroy R."/>
            <person name="Ravi A."/>
            <person name="Getino M."/>
            <person name="Pursley I."/>
            <person name="Horton D.L."/>
            <person name="Alikhan N.F."/>
            <person name="Baker D."/>
            <person name="Gharbi K."/>
            <person name="Hall N."/>
            <person name="Watson M."/>
            <person name="Adriaenssens E.M."/>
            <person name="Foster-Nyarko E."/>
            <person name="Jarju S."/>
            <person name="Secka A."/>
            <person name="Antonio M."/>
            <person name="Oren A."/>
            <person name="Chaudhuri R.R."/>
            <person name="La Ragione R."/>
            <person name="Hildebrand F."/>
            <person name="Pallen M.J."/>
        </authorList>
    </citation>
    <scope>NUCLEOTIDE SEQUENCE</scope>
    <source>
        <strain evidence="2">ChiGjej1B1-22543</strain>
    </source>
</reference>
<dbReference type="AlphaFoldDB" id="A0A9D1LP42"/>
<keyword evidence="1" id="KW-0446">Lipid-binding</keyword>
<proteinExistence type="predicted"/>
<dbReference type="SUPFAM" id="SSF82549">
    <property type="entry name" value="DAK1/DegV-like"/>
    <property type="match status" value="1"/>
</dbReference>
<dbReference type="PROSITE" id="PS51482">
    <property type="entry name" value="DEGV"/>
    <property type="match status" value="1"/>
</dbReference>
<dbReference type="Pfam" id="PF02645">
    <property type="entry name" value="DegV"/>
    <property type="match status" value="1"/>
</dbReference>
<protein>
    <submittedName>
        <fullName evidence="2">DegV family protein</fullName>
    </submittedName>
</protein>
<dbReference type="Proteomes" id="UP000824070">
    <property type="component" value="Unassembled WGS sequence"/>
</dbReference>